<comment type="caution">
    <text evidence="2">The sequence shown here is derived from an EMBL/GenBank/DDBJ whole genome shotgun (WGS) entry which is preliminary data.</text>
</comment>
<feature type="chain" id="PRO_5045961225" evidence="1">
    <location>
        <begin position="27"/>
        <end position="651"/>
    </location>
</feature>
<keyword evidence="3" id="KW-1185">Reference proteome</keyword>
<evidence type="ECO:0000256" key="1">
    <source>
        <dbReference type="SAM" id="SignalP"/>
    </source>
</evidence>
<gene>
    <name evidence="2" type="ORF">RQP52_26580</name>
</gene>
<evidence type="ECO:0000313" key="2">
    <source>
        <dbReference type="EMBL" id="MDU0204658.1"/>
    </source>
</evidence>
<dbReference type="RefSeq" id="WP_315954642.1">
    <property type="nucleotide sequence ID" value="NZ_JAWCUD010000011.1"/>
</dbReference>
<organism evidence="2 3">
    <name type="scientific">Paenibacillus violae</name>
    <dbReference type="NCBI Taxonomy" id="3077234"/>
    <lineage>
        <taxon>Bacteria</taxon>
        <taxon>Bacillati</taxon>
        <taxon>Bacillota</taxon>
        <taxon>Bacilli</taxon>
        <taxon>Bacillales</taxon>
        <taxon>Paenibacillaceae</taxon>
        <taxon>Paenibacillus</taxon>
    </lineage>
</organism>
<sequence length="651" mass="73346">MSWKKAAIAAVVGAQVMMTCAFDASAEGPTVVWKPIPSVQPEFQHEMFPSEVPESGRVPAVIQLLSNVPYYDKYEDSGGPPQGYLAPQEVHVVKAGMPWSETYNWWKVSTWLGDKWINVPSKALDVAPPKQISLLDNTLMYANPNTDSPSTGSLAPQDVEVVAAAKRWFVAENFDYNTMTWLKIHTTWLGDQWIQIPLNRIGTLRSVVPEKEYFLNVSSIPQGVGEITAEFISPFNSTGYRVETMSGVQWMFYRGAKIEESQESLALDTRTTLFAQPYSYGEEVAILQPQKVDVFERINNNPYGNTPDEPIWYHVHTSAGDGWVNKQFADPIAAKPTDVAIELKSNAQLMNYPTGNWYKFAQASPQIVHPIRYWDDPLGNRWYQIDSYVGLVWFKLNPYTDHIVGEGFDPAIDMSFYTLYYNSAKIDGDELKFQDRQVGYIRDNAWYVSIPFLSEGFRYDKSESGGWTTYQNTNFGNGFRIQAGSLQATTLWNGKKVQQVNLTAAPQVSSNGEIYLNEADVRNLFGSLIAKVDNSLTFTLQAYKVTALAIPTSVDLDQMVLNVAFRDSTQQLPAGASPELRPKLTVEEIGAQPTEAIQAYPKWVAPIQWDMAFFQYQAAKPLKVGQNQLRARLEIGGRVLWQQEFTVLRTK</sequence>
<name>A0ABU3RK56_9BACL</name>
<reference evidence="2 3" key="1">
    <citation type="submission" date="2023-10" db="EMBL/GenBank/DDBJ databases">
        <title>Paenibacillus strain PFR10 Genome sequencing and assembly.</title>
        <authorList>
            <person name="Kim I."/>
        </authorList>
    </citation>
    <scope>NUCLEOTIDE SEQUENCE [LARGE SCALE GENOMIC DNA]</scope>
    <source>
        <strain evidence="2 3">PFR10</strain>
    </source>
</reference>
<evidence type="ECO:0000313" key="3">
    <source>
        <dbReference type="Proteomes" id="UP001260980"/>
    </source>
</evidence>
<protein>
    <submittedName>
        <fullName evidence="2">Uncharacterized protein</fullName>
    </submittedName>
</protein>
<dbReference type="EMBL" id="JAWCUD010000011">
    <property type="protein sequence ID" value="MDU0204658.1"/>
    <property type="molecule type" value="Genomic_DNA"/>
</dbReference>
<feature type="signal peptide" evidence="1">
    <location>
        <begin position="1"/>
        <end position="26"/>
    </location>
</feature>
<keyword evidence="1" id="KW-0732">Signal</keyword>
<accession>A0ABU3RK56</accession>
<dbReference type="Proteomes" id="UP001260980">
    <property type="component" value="Unassembled WGS sequence"/>
</dbReference>
<proteinExistence type="predicted"/>